<evidence type="ECO:0000313" key="1">
    <source>
        <dbReference type="EMBL" id="AQK62248.1"/>
    </source>
</evidence>
<accession>A0A1D6GF97</accession>
<dbReference type="AlphaFoldDB" id="A0A1D6GF97"/>
<protein>
    <submittedName>
        <fullName evidence="1">Squalene synthase1</fullName>
    </submittedName>
</protein>
<organism evidence="1">
    <name type="scientific">Zea mays</name>
    <name type="common">Maize</name>
    <dbReference type="NCBI Taxonomy" id="4577"/>
    <lineage>
        <taxon>Eukaryota</taxon>
        <taxon>Viridiplantae</taxon>
        <taxon>Streptophyta</taxon>
        <taxon>Embryophyta</taxon>
        <taxon>Tracheophyta</taxon>
        <taxon>Spermatophyta</taxon>
        <taxon>Magnoliopsida</taxon>
        <taxon>Liliopsida</taxon>
        <taxon>Poales</taxon>
        <taxon>Poaceae</taxon>
        <taxon>PACMAD clade</taxon>
        <taxon>Panicoideae</taxon>
        <taxon>Andropogonodae</taxon>
        <taxon>Andropogoneae</taxon>
        <taxon>Tripsacinae</taxon>
        <taxon>Zea</taxon>
    </lineage>
</organism>
<gene>
    <name evidence="1" type="ORF">ZEAMMB73_Zm00001d013048</name>
</gene>
<reference evidence="1" key="1">
    <citation type="submission" date="2015-12" db="EMBL/GenBank/DDBJ databases">
        <title>Update maize B73 reference genome by single molecule sequencing technologies.</title>
        <authorList>
            <consortium name="Maize Genome Sequencing Project"/>
            <person name="Ware D."/>
        </authorList>
    </citation>
    <scope>NUCLEOTIDE SEQUENCE</scope>
    <source>
        <tissue evidence="1">Seedling</tissue>
    </source>
</reference>
<name>A0A1D6GF97_MAIZE</name>
<dbReference type="EMBL" id="CM000781">
    <property type="protein sequence ID" value="AQK62248.1"/>
    <property type="molecule type" value="Genomic_DNA"/>
</dbReference>
<proteinExistence type="predicted"/>
<sequence>MAAPLFLRRRLGVRAMGDGLTPKRFARLPHLGVQKVLQRLGPPYRFKNYGLHCSYSMCCLVFISDMFVFIITVYSPMALIIFNIICMFS</sequence>